<gene>
    <name evidence="5" type="ORF">BCR34DRAFT_493078</name>
</gene>
<dbReference type="SMART" id="SM00829">
    <property type="entry name" value="PKS_ER"/>
    <property type="match status" value="1"/>
</dbReference>
<dbReference type="InterPro" id="IPR020843">
    <property type="entry name" value="ER"/>
</dbReference>
<keyword evidence="3" id="KW-0560">Oxidoreductase</keyword>
<dbReference type="Proteomes" id="UP000193144">
    <property type="component" value="Unassembled WGS sequence"/>
</dbReference>
<dbReference type="PANTHER" id="PTHR45348:SF2">
    <property type="entry name" value="ZINC-TYPE ALCOHOL DEHYDROGENASE-LIKE PROTEIN C2E1P3.01"/>
    <property type="match status" value="1"/>
</dbReference>
<dbReference type="AlphaFoldDB" id="A0A1Y1YXB1"/>
<feature type="domain" description="Enoyl reductase (ER)" evidence="4">
    <location>
        <begin position="10"/>
        <end position="281"/>
    </location>
</feature>
<dbReference type="SUPFAM" id="SSF50129">
    <property type="entry name" value="GroES-like"/>
    <property type="match status" value="1"/>
</dbReference>
<comment type="subunit">
    <text evidence="2">Monomer.</text>
</comment>
<organism evidence="5 6">
    <name type="scientific">Clohesyomyces aquaticus</name>
    <dbReference type="NCBI Taxonomy" id="1231657"/>
    <lineage>
        <taxon>Eukaryota</taxon>
        <taxon>Fungi</taxon>
        <taxon>Dikarya</taxon>
        <taxon>Ascomycota</taxon>
        <taxon>Pezizomycotina</taxon>
        <taxon>Dothideomycetes</taxon>
        <taxon>Pleosporomycetidae</taxon>
        <taxon>Pleosporales</taxon>
        <taxon>Lindgomycetaceae</taxon>
        <taxon>Clohesyomyces</taxon>
    </lineage>
</organism>
<dbReference type="InterPro" id="IPR047122">
    <property type="entry name" value="Trans-enoyl_RdTase-like"/>
</dbReference>
<dbReference type="InterPro" id="IPR036291">
    <property type="entry name" value="NAD(P)-bd_dom_sf"/>
</dbReference>
<keyword evidence="6" id="KW-1185">Reference proteome</keyword>
<dbReference type="OrthoDB" id="48317at2759"/>
<dbReference type="InterPro" id="IPR013149">
    <property type="entry name" value="ADH-like_C"/>
</dbReference>
<dbReference type="Gene3D" id="3.90.180.10">
    <property type="entry name" value="Medium-chain alcohol dehydrogenases, catalytic domain"/>
    <property type="match status" value="1"/>
</dbReference>
<name>A0A1Y1YXB1_9PLEO</name>
<evidence type="ECO:0000313" key="6">
    <source>
        <dbReference type="Proteomes" id="UP000193144"/>
    </source>
</evidence>
<proteinExistence type="inferred from homology"/>
<dbReference type="PANTHER" id="PTHR45348">
    <property type="entry name" value="HYPOTHETICAL OXIDOREDUCTASE (EUROFUNG)"/>
    <property type="match status" value="1"/>
</dbReference>
<dbReference type="EMBL" id="MCFA01000156">
    <property type="protein sequence ID" value="ORY02576.1"/>
    <property type="molecule type" value="Genomic_DNA"/>
</dbReference>
<evidence type="ECO:0000256" key="2">
    <source>
        <dbReference type="ARBA" id="ARBA00011245"/>
    </source>
</evidence>
<dbReference type="SUPFAM" id="SSF51735">
    <property type="entry name" value="NAD(P)-binding Rossmann-fold domains"/>
    <property type="match status" value="1"/>
</dbReference>
<accession>A0A1Y1YXB1</accession>
<dbReference type="STRING" id="1231657.A0A1Y1YXB1"/>
<dbReference type="CDD" id="cd08249">
    <property type="entry name" value="enoyl_reductase_like"/>
    <property type="match status" value="1"/>
</dbReference>
<dbReference type="Pfam" id="PF00107">
    <property type="entry name" value="ADH_zinc_N"/>
    <property type="match status" value="1"/>
</dbReference>
<evidence type="ECO:0000256" key="3">
    <source>
        <dbReference type="ARBA" id="ARBA00023002"/>
    </source>
</evidence>
<dbReference type="InterPro" id="IPR011032">
    <property type="entry name" value="GroES-like_sf"/>
</dbReference>
<comment type="similarity">
    <text evidence="1">Belongs to the zinc-containing alcohol dehydrogenase family.</text>
</comment>
<evidence type="ECO:0000259" key="4">
    <source>
        <dbReference type="SMART" id="SM00829"/>
    </source>
</evidence>
<protein>
    <submittedName>
        <fullName evidence="5">Oxidoreductase-like protein</fullName>
    </submittedName>
</protein>
<evidence type="ECO:0000256" key="1">
    <source>
        <dbReference type="ARBA" id="ARBA00008072"/>
    </source>
</evidence>
<comment type="caution">
    <text evidence="5">The sequence shown here is derived from an EMBL/GenBank/DDBJ whole genome shotgun (WGS) entry which is preliminary data.</text>
</comment>
<dbReference type="GO" id="GO:0016651">
    <property type="term" value="F:oxidoreductase activity, acting on NAD(P)H"/>
    <property type="evidence" value="ECO:0007669"/>
    <property type="project" value="InterPro"/>
</dbReference>
<evidence type="ECO:0000313" key="5">
    <source>
        <dbReference type="EMBL" id="ORY02576.1"/>
    </source>
</evidence>
<dbReference type="Pfam" id="PF08240">
    <property type="entry name" value="ADH_N"/>
    <property type="match status" value="1"/>
</dbReference>
<reference evidence="5 6" key="1">
    <citation type="submission" date="2016-07" db="EMBL/GenBank/DDBJ databases">
        <title>Pervasive Adenine N6-methylation of Active Genes in Fungi.</title>
        <authorList>
            <consortium name="DOE Joint Genome Institute"/>
            <person name="Mondo S.J."/>
            <person name="Dannebaum R.O."/>
            <person name="Kuo R.C."/>
            <person name="Labutti K."/>
            <person name="Haridas S."/>
            <person name="Kuo A."/>
            <person name="Salamov A."/>
            <person name="Ahrendt S.R."/>
            <person name="Lipzen A."/>
            <person name="Sullivan W."/>
            <person name="Andreopoulos W.B."/>
            <person name="Clum A."/>
            <person name="Lindquist E."/>
            <person name="Daum C."/>
            <person name="Ramamoorthy G.K."/>
            <person name="Gryganskyi A."/>
            <person name="Culley D."/>
            <person name="Magnuson J.K."/>
            <person name="James T.Y."/>
            <person name="O'Malley M.A."/>
            <person name="Stajich J.E."/>
            <person name="Spatafora J.W."/>
            <person name="Visel A."/>
            <person name="Grigoriev I.V."/>
        </authorList>
    </citation>
    <scope>NUCLEOTIDE SEQUENCE [LARGE SCALE GENOMIC DNA]</scope>
    <source>
        <strain evidence="5 6">CBS 115471</strain>
    </source>
</reference>
<dbReference type="Gene3D" id="3.40.50.720">
    <property type="entry name" value="NAD(P)-binding Rossmann-like Domain"/>
    <property type="match status" value="1"/>
</dbReference>
<sequence length="351" mass="37798">MRALKLESPGVAAVTSTPIPPLRSPTDLLIKTSAVALNPTDWKHMEWASGSTTMGCDFSGTIVSLGSSVNSSFKEGDRVFGAVHGSNVLGHDDGAFAEYVLCDENLCMRVPEGMGFEEAATLGVGVATVGQGMYQKMGLPWPRSEESENVEENSMGAILIYGGSSAMGAYGIQFAKLSGFEVITTCSPRNFEYVKSLGADLILDYKSPTCAAEIRKHTQGKLYYAWDTISEPSSAQICADALAVSEPGGQMLHYGALVPVTFPREDVETSFSAVYSAIGKAWQMRELSVPARREDYEFMAKWVRTAEALLAQGKVRAHRPEVRDGGLEGILEGLEDLKNGKVSGVKLVYKV</sequence>
<dbReference type="InterPro" id="IPR013154">
    <property type="entry name" value="ADH-like_N"/>
</dbReference>